<dbReference type="Proteomes" id="UP000294558">
    <property type="component" value="Unassembled WGS sequence"/>
</dbReference>
<protein>
    <submittedName>
        <fullName evidence="2">Uncharacterized protein</fullName>
    </submittedName>
</protein>
<reference evidence="2 3" key="1">
    <citation type="submission" date="2019-03" db="EMBL/GenBank/DDBJ databases">
        <title>Sequencing the genomes of 1000 actinobacteria strains.</title>
        <authorList>
            <person name="Klenk H.-P."/>
        </authorList>
    </citation>
    <scope>NUCLEOTIDE SEQUENCE [LARGE SCALE GENOMIC DNA]</scope>
    <source>
        <strain evidence="2 3">DSM 18936</strain>
    </source>
</reference>
<gene>
    <name evidence="2" type="ORF">BDK89_2247</name>
</gene>
<feature type="transmembrane region" description="Helical" evidence="1">
    <location>
        <begin position="42"/>
        <end position="60"/>
    </location>
</feature>
<evidence type="ECO:0000313" key="3">
    <source>
        <dbReference type="Proteomes" id="UP000294558"/>
    </source>
</evidence>
<keyword evidence="1" id="KW-0472">Membrane</keyword>
<dbReference type="OrthoDB" id="5244600at2"/>
<dbReference type="AlphaFoldDB" id="A0A4R7I0P9"/>
<feature type="transmembrane region" description="Helical" evidence="1">
    <location>
        <begin position="12"/>
        <end position="36"/>
    </location>
</feature>
<dbReference type="RefSeq" id="WP_133869010.1">
    <property type="nucleotide sequence ID" value="NZ_SOAU01000001.1"/>
</dbReference>
<name>A0A4R7I0P9_9ACTN</name>
<sequence>MTESRPTITLHSTWRLLLGSWVSAGMLATAGTWAVAMGGFRFIPVVVFLVGWGVLAIVLFDMPMASTFDDHGVVRRAPLRKHRLDFRDGDQLTRTRPSVIGIARSLEHGGLALRRGRRKYLLVDRLESLAEYEALLDVMDADGTPGSEVGADVLPMPNEKIPPTWLYRRRHWRPESAERR</sequence>
<proteinExistence type="predicted"/>
<evidence type="ECO:0000256" key="1">
    <source>
        <dbReference type="SAM" id="Phobius"/>
    </source>
</evidence>
<organism evidence="2 3">
    <name type="scientific">Ilumatobacter fluminis</name>
    <dbReference type="NCBI Taxonomy" id="467091"/>
    <lineage>
        <taxon>Bacteria</taxon>
        <taxon>Bacillati</taxon>
        <taxon>Actinomycetota</taxon>
        <taxon>Acidimicrobiia</taxon>
        <taxon>Acidimicrobiales</taxon>
        <taxon>Ilumatobacteraceae</taxon>
        <taxon>Ilumatobacter</taxon>
    </lineage>
</organism>
<accession>A0A4R7I0P9</accession>
<comment type="caution">
    <text evidence="2">The sequence shown here is derived from an EMBL/GenBank/DDBJ whole genome shotgun (WGS) entry which is preliminary data.</text>
</comment>
<dbReference type="EMBL" id="SOAU01000001">
    <property type="protein sequence ID" value="TDT16654.1"/>
    <property type="molecule type" value="Genomic_DNA"/>
</dbReference>
<keyword evidence="3" id="KW-1185">Reference proteome</keyword>
<evidence type="ECO:0000313" key="2">
    <source>
        <dbReference type="EMBL" id="TDT16654.1"/>
    </source>
</evidence>
<keyword evidence="1" id="KW-0812">Transmembrane</keyword>
<keyword evidence="1" id="KW-1133">Transmembrane helix</keyword>